<name>A0A9Q3C4D8_9BASI</name>
<accession>A0A9Q3C4D8</accession>
<dbReference type="InterPro" id="IPR013103">
    <property type="entry name" value="RVT_2"/>
</dbReference>
<gene>
    <name evidence="2" type="ORF">O181_015802</name>
</gene>
<dbReference type="Pfam" id="PF07727">
    <property type="entry name" value="RVT_2"/>
    <property type="match status" value="1"/>
</dbReference>
<organism evidence="2 3">
    <name type="scientific">Austropuccinia psidii MF-1</name>
    <dbReference type="NCBI Taxonomy" id="1389203"/>
    <lineage>
        <taxon>Eukaryota</taxon>
        <taxon>Fungi</taxon>
        <taxon>Dikarya</taxon>
        <taxon>Basidiomycota</taxon>
        <taxon>Pucciniomycotina</taxon>
        <taxon>Pucciniomycetes</taxon>
        <taxon>Pucciniales</taxon>
        <taxon>Sphaerophragmiaceae</taxon>
        <taxon>Austropuccinia</taxon>
    </lineage>
</organism>
<sequence length="332" mass="37600">MLPLMKKFDPESPLLVPSVTQGTQTVDEVCPSLSEVVDQVHPDVSCDLPIVAPPQEGQDAVLDEVQHLSLEEEARPCQRIRVIGPQHPKLVSCDINPKNILPFTRQPLTLVTSSSVSPRTFKSALSSLEKYLLLVSIKKELESMSSLGIWDVVKINPSFRLVGTTWVFKVKKDHLGHITKYKARLCAQGFTKSTGVDFNQTYAPTSFLNSLRTLIAFAAAKNLEFHQIDIKGVFLNALLLETVYLGIPQGLNINKRENFFRIWKAIYSPKQAPLSWSDRLKNWLITMGFLTCVLDPCVFFQKIIHPIWIYIHMDNIGIFRKQAEDFKIKVLK</sequence>
<proteinExistence type="predicted"/>
<reference evidence="2" key="1">
    <citation type="submission" date="2021-03" db="EMBL/GenBank/DDBJ databases">
        <title>Draft genome sequence of rust myrtle Austropuccinia psidii MF-1, a brazilian biotype.</title>
        <authorList>
            <person name="Quecine M.C."/>
            <person name="Pachon D.M.R."/>
            <person name="Bonatelli M.L."/>
            <person name="Correr F.H."/>
            <person name="Franceschini L.M."/>
            <person name="Leite T.F."/>
            <person name="Margarido G.R.A."/>
            <person name="Almeida C.A."/>
            <person name="Ferrarezi J.A."/>
            <person name="Labate C.A."/>
        </authorList>
    </citation>
    <scope>NUCLEOTIDE SEQUENCE</scope>
    <source>
        <strain evidence="2">MF-1</strain>
    </source>
</reference>
<dbReference type="Proteomes" id="UP000765509">
    <property type="component" value="Unassembled WGS sequence"/>
</dbReference>
<dbReference type="AlphaFoldDB" id="A0A9Q3C4D8"/>
<evidence type="ECO:0000313" key="2">
    <source>
        <dbReference type="EMBL" id="MBW0476087.1"/>
    </source>
</evidence>
<evidence type="ECO:0000313" key="3">
    <source>
        <dbReference type="Proteomes" id="UP000765509"/>
    </source>
</evidence>
<comment type="caution">
    <text evidence="2">The sequence shown here is derived from an EMBL/GenBank/DDBJ whole genome shotgun (WGS) entry which is preliminary data.</text>
</comment>
<dbReference type="EMBL" id="AVOT02004337">
    <property type="protein sequence ID" value="MBW0476087.1"/>
    <property type="molecule type" value="Genomic_DNA"/>
</dbReference>
<feature type="domain" description="Reverse transcriptase Ty1/copia-type" evidence="1">
    <location>
        <begin position="149"/>
        <end position="316"/>
    </location>
</feature>
<keyword evidence="3" id="KW-1185">Reference proteome</keyword>
<dbReference type="OrthoDB" id="3344688at2759"/>
<evidence type="ECO:0000259" key="1">
    <source>
        <dbReference type="Pfam" id="PF07727"/>
    </source>
</evidence>
<protein>
    <recommendedName>
        <fullName evidence="1">Reverse transcriptase Ty1/copia-type domain-containing protein</fullName>
    </recommendedName>
</protein>